<dbReference type="Proteomes" id="UP001595868">
    <property type="component" value="Unassembled WGS sequence"/>
</dbReference>
<dbReference type="InterPro" id="IPR010982">
    <property type="entry name" value="Lambda_DNA-bd_dom_sf"/>
</dbReference>
<proteinExistence type="predicted"/>
<dbReference type="Pfam" id="PF19054">
    <property type="entry name" value="DUF5753"/>
    <property type="match status" value="1"/>
</dbReference>
<protein>
    <submittedName>
        <fullName evidence="2">Helix-turn-helix domain-containing protein</fullName>
    </submittedName>
</protein>
<dbReference type="PROSITE" id="PS50943">
    <property type="entry name" value="HTH_CROC1"/>
    <property type="match status" value="1"/>
</dbReference>
<reference evidence="3" key="1">
    <citation type="journal article" date="2019" name="Int. J. Syst. Evol. Microbiol.">
        <title>The Global Catalogue of Microorganisms (GCM) 10K type strain sequencing project: providing services to taxonomists for standard genome sequencing and annotation.</title>
        <authorList>
            <consortium name="The Broad Institute Genomics Platform"/>
            <consortium name="The Broad Institute Genome Sequencing Center for Infectious Disease"/>
            <person name="Wu L."/>
            <person name="Ma J."/>
        </authorList>
    </citation>
    <scope>NUCLEOTIDE SEQUENCE [LARGE SCALE GENOMIC DNA]</scope>
    <source>
        <strain evidence="3">2902at01</strain>
    </source>
</reference>
<evidence type="ECO:0000313" key="2">
    <source>
        <dbReference type="EMBL" id="MFC4107491.1"/>
    </source>
</evidence>
<dbReference type="Pfam" id="PF13560">
    <property type="entry name" value="HTH_31"/>
    <property type="match status" value="1"/>
</dbReference>
<organism evidence="2 3">
    <name type="scientific">Micromonospora zhanjiangensis</name>
    <dbReference type="NCBI Taxonomy" id="1522057"/>
    <lineage>
        <taxon>Bacteria</taxon>
        <taxon>Bacillati</taxon>
        <taxon>Actinomycetota</taxon>
        <taxon>Actinomycetes</taxon>
        <taxon>Micromonosporales</taxon>
        <taxon>Micromonosporaceae</taxon>
        <taxon>Micromonospora</taxon>
    </lineage>
</organism>
<dbReference type="EMBL" id="JBHSBN010000010">
    <property type="protein sequence ID" value="MFC4107491.1"/>
    <property type="molecule type" value="Genomic_DNA"/>
</dbReference>
<accession>A0ABV8KN84</accession>
<dbReference type="RefSeq" id="WP_377546465.1">
    <property type="nucleotide sequence ID" value="NZ_JBHSBN010000010.1"/>
</dbReference>
<dbReference type="Gene3D" id="1.10.260.40">
    <property type="entry name" value="lambda repressor-like DNA-binding domains"/>
    <property type="match status" value="1"/>
</dbReference>
<name>A0ABV8KN84_9ACTN</name>
<feature type="domain" description="HTH cro/C1-type" evidence="1">
    <location>
        <begin position="20"/>
        <end position="73"/>
    </location>
</feature>
<dbReference type="InterPro" id="IPR001387">
    <property type="entry name" value="Cro/C1-type_HTH"/>
</dbReference>
<evidence type="ECO:0000259" key="1">
    <source>
        <dbReference type="PROSITE" id="PS50943"/>
    </source>
</evidence>
<sequence>MPVVSDAGSTVPRRQLGRRLRQLREDARITVKAAADALEWSTPKLWRIEGGMVSMRSLDVEAMCRVYGATEAVTASLMALAKDTRARGWWQAYSDAIPGWFELYIGLEAAASRLRTYQPELVPELLQSEAYATETVRVAHPELSDDEVARAVAVRLSRQALLGRRAPAPPRLDVVLNEPALRRPLRDPAAMAEQLRLINTVGERRNVSVLVLPLDAGLHPGALAGGPFTLLEFPDRDGQETEPPTVYREALTGASYLDKPAEVEVHAAVWSAVRDAALDRAASRDLIAELAKEYD</sequence>
<gene>
    <name evidence="2" type="ORF">ACFOX0_16360</name>
</gene>
<evidence type="ECO:0000313" key="3">
    <source>
        <dbReference type="Proteomes" id="UP001595868"/>
    </source>
</evidence>
<keyword evidence="3" id="KW-1185">Reference proteome</keyword>
<comment type="caution">
    <text evidence="2">The sequence shown here is derived from an EMBL/GenBank/DDBJ whole genome shotgun (WGS) entry which is preliminary data.</text>
</comment>
<dbReference type="SUPFAM" id="SSF47413">
    <property type="entry name" value="lambda repressor-like DNA-binding domains"/>
    <property type="match status" value="1"/>
</dbReference>
<dbReference type="InterPro" id="IPR043917">
    <property type="entry name" value="DUF5753"/>
</dbReference>